<name>A0A268FC26_NIACI</name>
<evidence type="ECO:0000313" key="1">
    <source>
        <dbReference type="EMBL" id="PAD82914.1"/>
    </source>
</evidence>
<dbReference type="Proteomes" id="UP000216961">
    <property type="component" value="Unassembled WGS sequence"/>
</dbReference>
<gene>
    <name evidence="1" type="ORF">CHH57_12395</name>
</gene>
<dbReference type="AlphaFoldDB" id="A0A268FC26"/>
<comment type="caution">
    <text evidence="1">The sequence shown here is derived from an EMBL/GenBank/DDBJ whole genome shotgun (WGS) entry which is preliminary data.</text>
</comment>
<dbReference type="Pfam" id="PF00561">
    <property type="entry name" value="Abhydrolase_1"/>
    <property type="match status" value="1"/>
</dbReference>
<proteinExistence type="predicted"/>
<dbReference type="SUPFAM" id="SSF53474">
    <property type="entry name" value="alpha/beta-Hydrolases"/>
    <property type="match status" value="1"/>
</dbReference>
<dbReference type="Gene3D" id="3.40.50.1820">
    <property type="entry name" value="alpha/beta hydrolase"/>
    <property type="match status" value="1"/>
</dbReference>
<dbReference type="RefSeq" id="WP_095330527.1">
    <property type="nucleotide sequence ID" value="NZ_CP026031.1"/>
</dbReference>
<dbReference type="InterPro" id="IPR029058">
    <property type="entry name" value="AB_hydrolase_fold"/>
</dbReference>
<dbReference type="InterPro" id="IPR051321">
    <property type="entry name" value="PHA/PHB_synthase"/>
</dbReference>
<reference evidence="1 2" key="1">
    <citation type="submission" date="2017-07" db="EMBL/GenBank/DDBJ databases">
        <title>Isolation and whole genome analysis of endospore-forming bacteria from heroin.</title>
        <authorList>
            <person name="Kalinowski J."/>
            <person name="Ahrens B."/>
            <person name="Al-Dilaimi A."/>
            <person name="Winkler A."/>
            <person name="Wibberg D."/>
            <person name="Schleenbecker U."/>
            <person name="Ruckert C."/>
            <person name="Wolfel R."/>
            <person name="Grass G."/>
        </authorList>
    </citation>
    <scope>NUCLEOTIDE SEQUENCE [LARGE SCALE GENOMIC DNA]</scope>
    <source>
        <strain evidence="1 2">7521-2</strain>
    </source>
</reference>
<organism evidence="1 2">
    <name type="scientific">Niallia circulans</name>
    <name type="common">Bacillus circulans</name>
    <dbReference type="NCBI Taxonomy" id="1397"/>
    <lineage>
        <taxon>Bacteria</taxon>
        <taxon>Bacillati</taxon>
        <taxon>Bacillota</taxon>
        <taxon>Bacilli</taxon>
        <taxon>Bacillales</taxon>
        <taxon>Bacillaceae</taxon>
        <taxon>Niallia</taxon>
    </lineage>
</organism>
<sequence length="337" mass="38237">MAKKSIAKFIHTLSYDPAVGQSEKYAIWKKNKATLWYYPSKERKYKESIFLIYSIVNKPYILDLGPSMSLIEAFNNAGYDTYLIDFGIPAYEDRHLTIDDYITKYIQPGFKRAMRHANSDSFTVIGFCLGGTLASIFAALDNRYIKNLILAVSPINFSDFPDYDKWLNALRENELHLEELIDKMGIVPPESVKYGTRLLVAPLSFSHYLALLNRSGEDKYSEKWARMNKWTLDHIPVAGATFKQLMNDYVRDNKMIEGGLTINGEEVDLANIHSNLLVFSTKNDPLVPSSLCEPIMDLVSSQDKSFVLFEGGHAGLVASSHMPEPMEKWLQAHSTPL</sequence>
<dbReference type="PANTHER" id="PTHR36837:SF2">
    <property type="entry name" value="POLY(3-HYDROXYALKANOATE) POLYMERASE SUBUNIT PHAC"/>
    <property type="match status" value="1"/>
</dbReference>
<evidence type="ECO:0000313" key="2">
    <source>
        <dbReference type="Proteomes" id="UP000216961"/>
    </source>
</evidence>
<dbReference type="InterPro" id="IPR000073">
    <property type="entry name" value="AB_hydrolase_1"/>
</dbReference>
<accession>A0A268FC26</accession>
<dbReference type="KEGG" id="bcir:C2I06_12485"/>
<dbReference type="EMBL" id="NPBQ01000075">
    <property type="protein sequence ID" value="PAD82914.1"/>
    <property type="molecule type" value="Genomic_DNA"/>
</dbReference>
<protein>
    <submittedName>
        <fullName evidence="1">Hydroxyalkanoic acid synthase</fullName>
    </submittedName>
</protein>
<dbReference type="PANTHER" id="PTHR36837">
    <property type="entry name" value="POLY(3-HYDROXYALKANOATE) POLYMERASE SUBUNIT PHAC"/>
    <property type="match status" value="1"/>
</dbReference>